<dbReference type="SUPFAM" id="SSF103491">
    <property type="entry name" value="Preprotein translocase SecY subunit"/>
    <property type="match status" value="1"/>
</dbReference>
<comment type="subunit">
    <text evidence="10">Component of the Sec protein translocase complex. Heterotrimer consisting of SecY, SecE and SecG subunits. The heterotrimers can form oligomers, although 1 heterotrimer is thought to be able to translocate proteins. Interacts with the ribosome. Interacts with SecDF, and other proteins may be involved. Interacts with SecA.</text>
</comment>
<evidence type="ECO:0000256" key="12">
    <source>
        <dbReference type="RuleBase" id="RU003484"/>
    </source>
</evidence>
<feature type="transmembrane region" description="Helical" evidence="10">
    <location>
        <begin position="173"/>
        <end position="195"/>
    </location>
</feature>
<comment type="subcellular location">
    <subcellularLocation>
        <location evidence="10">Cell membrane</location>
        <topology evidence="10">Multi-pass membrane protein</topology>
    </subcellularLocation>
    <subcellularLocation>
        <location evidence="1 12">Membrane</location>
        <topology evidence="1 12">Multi-pass membrane protein</topology>
    </subcellularLocation>
</comment>
<comment type="caution">
    <text evidence="14">The sequence shown here is derived from an EMBL/GenBank/DDBJ whole genome shotgun (WGS) entry which is preliminary data.</text>
</comment>
<keyword evidence="4 10" id="KW-0812">Transmembrane</keyword>
<evidence type="ECO:0000313" key="15">
    <source>
        <dbReference type="Proteomes" id="UP000033854"/>
    </source>
</evidence>
<feature type="transmembrane region" description="Helical" evidence="10">
    <location>
        <begin position="21"/>
        <end position="39"/>
    </location>
</feature>
<dbReference type="Proteomes" id="UP000033854">
    <property type="component" value="Unassembled WGS sequence"/>
</dbReference>
<comment type="similarity">
    <text evidence="2 10 13">Belongs to the SecY/SEC61-alpha family.</text>
</comment>
<dbReference type="GO" id="GO:0006605">
    <property type="term" value="P:protein targeting"/>
    <property type="evidence" value="ECO:0007669"/>
    <property type="project" value="UniProtKB-UniRule"/>
</dbReference>
<feature type="transmembrane region" description="Helical" evidence="10">
    <location>
        <begin position="262"/>
        <end position="280"/>
    </location>
</feature>
<dbReference type="PATRIC" id="fig|1618378.3.peg.72"/>
<dbReference type="HAMAP" id="MF_01465">
    <property type="entry name" value="SecY"/>
    <property type="match status" value="1"/>
</dbReference>
<dbReference type="NCBIfam" id="TIGR00967">
    <property type="entry name" value="3a0501s007"/>
    <property type="match status" value="1"/>
</dbReference>
<gene>
    <name evidence="10" type="primary">secY</name>
    <name evidence="14" type="ORF">UV06_C0001G0070</name>
</gene>
<evidence type="ECO:0000256" key="9">
    <source>
        <dbReference type="ARBA" id="ARBA00039733"/>
    </source>
</evidence>
<feature type="transmembrane region" description="Helical" evidence="10">
    <location>
        <begin position="78"/>
        <end position="95"/>
    </location>
</feature>
<keyword evidence="10" id="KW-1003">Cell membrane</keyword>
<keyword evidence="3 10" id="KW-0813">Transport</keyword>
<comment type="function">
    <text evidence="10 11">The central subunit of the protein translocation channel SecYEG. Consists of two halves formed by TMs 1-5 and 6-10. These two domains form a lateral gate at the front which open onto the bilayer between TMs 2 and 7, and are clamped together by SecE at the back. The channel is closed by both a pore ring composed of hydrophobic SecY resides and a short helix (helix 2A) on the extracellular side of the membrane which forms a plug. The plug probably moves laterally to allow the channel to open. The ring and the pore may move independently.</text>
</comment>
<dbReference type="Gene3D" id="1.10.3370.10">
    <property type="entry name" value="SecY subunit domain"/>
    <property type="match status" value="1"/>
</dbReference>
<feature type="transmembrane region" description="Helical" evidence="10">
    <location>
        <begin position="358"/>
        <end position="384"/>
    </location>
</feature>
<evidence type="ECO:0000256" key="5">
    <source>
        <dbReference type="ARBA" id="ARBA00022927"/>
    </source>
</evidence>
<feature type="transmembrane region" description="Helical" evidence="10">
    <location>
        <begin position="309"/>
        <end position="330"/>
    </location>
</feature>
<evidence type="ECO:0000256" key="7">
    <source>
        <dbReference type="ARBA" id="ARBA00023010"/>
    </source>
</evidence>
<dbReference type="GO" id="GO:0065002">
    <property type="term" value="P:intracellular protein transmembrane transport"/>
    <property type="evidence" value="ECO:0007669"/>
    <property type="project" value="UniProtKB-UniRule"/>
</dbReference>
<dbReference type="Pfam" id="PF00344">
    <property type="entry name" value="SecY"/>
    <property type="match status" value="1"/>
</dbReference>
<proteinExistence type="inferred from homology"/>
<evidence type="ECO:0000256" key="1">
    <source>
        <dbReference type="ARBA" id="ARBA00004141"/>
    </source>
</evidence>
<reference evidence="14 15" key="1">
    <citation type="journal article" date="2015" name="Nature">
        <title>rRNA introns, odd ribosomes, and small enigmatic genomes across a large radiation of phyla.</title>
        <authorList>
            <person name="Brown C.T."/>
            <person name="Hug L.A."/>
            <person name="Thomas B.C."/>
            <person name="Sharon I."/>
            <person name="Castelle C.J."/>
            <person name="Singh A."/>
            <person name="Wilkins M.J."/>
            <person name="Williams K.H."/>
            <person name="Banfield J.F."/>
        </authorList>
    </citation>
    <scope>NUCLEOTIDE SEQUENCE [LARGE SCALE GENOMIC DNA]</scope>
</reference>
<evidence type="ECO:0000256" key="13">
    <source>
        <dbReference type="RuleBase" id="RU004349"/>
    </source>
</evidence>
<feature type="transmembrane region" description="Helical" evidence="10">
    <location>
        <begin position="207"/>
        <end position="225"/>
    </location>
</feature>
<keyword evidence="6 10" id="KW-1133">Transmembrane helix</keyword>
<dbReference type="AlphaFoldDB" id="A0A0G1BAH0"/>
<organism evidence="14 15">
    <name type="scientific">Candidatus Collierbacteria bacterium GW2011_GWA2_42_17</name>
    <dbReference type="NCBI Taxonomy" id="1618378"/>
    <lineage>
        <taxon>Bacteria</taxon>
        <taxon>Candidatus Collieribacteriota</taxon>
    </lineage>
</organism>
<evidence type="ECO:0000256" key="6">
    <source>
        <dbReference type="ARBA" id="ARBA00022989"/>
    </source>
</evidence>
<dbReference type="PRINTS" id="PR00303">
    <property type="entry name" value="SECYTRNLCASE"/>
</dbReference>
<feature type="transmembrane region" description="Helical" evidence="10">
    <location>
        <begin position="147"/>
        <end position="167"/>
    </location>
</feature>
<protein>
    <recommendedName>
        <fullName evidence="9 10">Protein translocase subunit SecY</fullName>
    </recommendedName>
</protein>
<dbReference type="PANTHER" id="PTHR10906">
    <property type="entry name" value="SECY/SEC61-ALPHA FAMILY MEMBER"/>
    <property type="match status" value="1"/>
</dbReference>
<evidence type="ECO:0000256" key="4">
    <source>
        <dbReference type="ARBA" id="ARBA00022692"/>
    </source>
</evidence>
<accession>A0A0G1BAH0</accession>
<keyword evidence="7 10" id="KW-0811">Translocation</keyword>
<dbReference type="GO" id="GO:0043952">
    <property type="term" value="P:protein transport by the Sec complex"/>
    <property type="evidence" value="ECO:0007669"/>
    <property type="project" value="UniProtKB-UniRule"/>
</dbReference>
<evidence type="ECO:0000256" key="3">
    <source>
        <dbReference type="ARBA" id="ARBA00022448"/>
    </source>
</evidence>
<dbReference type="PIRSF" id="PIRSF004557">
    <property type="entry name" value="SecY"/>
    <property type="match status" value="1"/>
</dbReference>
<dbReference type="PROSITE" id="PS00755">
    <property type="entry name" value="SECY_1"/>
    <property type="match status" value="1"/>
</dbReference>
<dbReference type="InterPro" id="IPR023201">
    <property type="entry name" value="SecY_dom_sf"/>
</dbReference>
<dbReference type="InterPro" id="IPR026593">
    <property type="entry name" value="SecY"/>
</dbReference>
<dbReference type="InterPro" id="IPR030659">
    <property type="entry name" value="SecY_CS"/>
</dbReference>
<name>A0A0G1BAH0_9BACT</name>
<dbReference type="FunFam" id="1.10.3370.10:FF:000001">
    <property type="entry name" value="Preprotein translocase subunit SecY"/>
    <property type="match status" value="1"/>
</dbReference>
<dbReference type="EMBL" id="LCDA01000001">
    <property type="protein sequence ID" value="KKS43336.1"/>
    <property type="molecule type" value="Genomic_DNA"/>
</dbReference>
<dbReference type="GO" id="GO:0005886">
    <property type="term" value="C:plasma membrane"/>
    <property type="evidence" value="ECO:0007669"/>
    <property type="project" value="UniProtKB-SubCell"/>
</dbReference>
<evidence type="ECO:0000256" key="10">
    <source>
        <dbReference type="HAMAP-Rule" id="MF_01465"/>
    </source>
</evidence>
<keyword evidence="5 10" id="KW-0653">Protein transport</keyword>
<sequence>MNNLLAPLRALLKIPELRRRLVFTAIVIAIFRLVAHVPAPGINLAALKEMFNSSAFLSLLDVFSGGTLGNFSIMALGLNPYINASIIFQMLGMVIPKLEALQKEGDYGRQKINQYTRLLTIPLCFLQGIALIFLLQKQGLTTTNDPLQLASIVFTLAAGTSFLIWLGEQLNDYGLGNGISLIIFVGIVTRIPISIMQTISTIDQTRIFTYLIFLIFIVAAIYAIVRTGEAVREIPIQSARRGGGASYGAVASSHLPLRLNQAGVIPIIFAVSFMLIPGMLSQVLGRVNQPALASFATTLSILLSPNSVLYNVLYFVLVVAFTYFYTAVVFNPEKIAKDLRSSGSFIPGIRPGPDTVDYLNFILGRITLVGASFLGLVAVLPSIMSGFTGISSLAIGGTSVLIVVSVVLEILKTINSQLYMHSYDKFLD</sequence>
<feature type="transmembrane region" description="Helical" evidence="10">
    <location>
        <begin position="390"/>
        <end position="411"/>
    </location>
</feature>
<feature type="transmembrane region" description="Helical" evidence="10">
    <location>
        <begin position="115"/>
        <end position="135"/>
    </location>
</feature>
<dbReference type="InterPro" id="IPR002208">
    <property type="entry name" value="SecY/SEC61-alpha"/>
</dbReference>
<evidence type="ECO:0000256" key="8">
    <source>
        <dbReference type="ARBA" id="ARBA00023136"/>
    </source>
</evidence>
<dbReference type="PROSITE" id="PS00756">
    <property type="entry name" value="SECY_2"/>
    <property type="match status" value="1"/>
</dbReference>
<keyword evidence="8 10" id="KW-0472">Membrane</keyword>
<evidence type="ECO:0000256" key="2">
    <source>
        <dbReference type="ARBA" id="ARBA00005751"/>
    </source>
</evidence>
<evidence type="ECO:0000256" key="11">
    <source>
        <dbReference type="RuleBase" id="RU000537"/>
    </source>
</evidence>
<evidence type="ECO:0000313" key="14">
    <source>
        <dbReference type="EMBL" id="KKS43336.1"/>
    </source>
</evidence>